<feature type="compositionally biased region" description="Polar residues" evidence="8">
    <location>
        <begin position="500"/>
        <end position="515"/>
    </location>
</feature>
<dbReference type="InterPro" id="IPR037796">
    <property type="entry name" value="TAF6"/>
</dbReference>
<dbReference type="Pfam" id="PF02969">
    <property type="entry name" value="TAF"/>
    <property type="match status" value="1"/>
</dbReference>
<evidence type="ECO:0000256" key="8">
    <source>
        <dbReference type="SAM" id="MobiDB-lite"/>
    </source>
</evidence>
<feature type="region of interest" description="Disordered" evidence="8">
    <location>
        <begin position="147"/>
        <end position="190"/>
    </location>
</feature>
<keyword evidence="4" id="KW-0804">Transcription</keyword>
<dbReference type="GO" id="GO:0046695">
    <property type="term" value="C:SLIK (SAGA-like) complex"/>
    <property type="evidence" value="ECO:0007669"/>
    <property type="project" value="InterPro"/>
</dbReference>
<name>A0A9W8DSJ7_9FUNG</name>
<dbReference type="PANTHER" id="PTHR10221:SF9">
    <property type="entry name" value="TRANSCRIPTION INITIATION FACTOR TFIID SUBUNIT 6"/>
    <property type="match status" value="1"/>
</dbReference>
<evidence type="ECO:0000256" key="7">
    <source>
        <dbReference type="ARBA" id="ARBA00093655"/>
    </source>
</evidence>
<dbReference type="InterPro" id="IPR016024">
    <property type="entry name" value="ARM-type_fold"/>
</dbReference>
<evidence type="ECO:0000256" key="1">
    <source>
        <dbReference type="ARBA" id="ARBA00004123"/>
    </source>
</evidence>
<dbReference type="InterPro" id="IPR046344">
    <property type="entry name" value="TAF6_C_sf"/>
</dbReference>
<dbReference type="SUPFAM" id="SSF47113">
    <property type="entry name" value="Histone-fold"/>
    <property type="match status" value="1"/>
</dbReference>
<dbReference type="PANTHER" id="PTHR10221">
    <property type="entry name" value="TRANSCRIPTION INITIATION FACTOR TFIID SUBUNIT 6"/>
    <property type="match status" value="1"/>
</dbReference>
<feature type="compositionally biased region" description="Low complexity" evidence="8">
    <location>
        <begin position="175"/>
        <end position="187"/>
    </location>
</feature>
<gene>
    <name evidence="10" type="primary">taf6_1</name>
    <name evidence="10" type="ORF">IWQ60_008231</name>
</gene>
<dbReference type="Gene3D" id="1.10.20.10">
    <property type="entry name" value="Histone, subunit A"/>
    <property type="match status" value="1"/>
</dbReference>
<dbReference type="OrthoDB" id="361039at2759"/>
<dbReference type="SMART" id="SM00803">
    <property type="entry name" value="TAF"/>
    <property type="match status" value="1"/>
</dbReference>
<evidence type="ECO:0000256" key="6">
    <source>
        <dbReference type="ARBA" id="ARBA00076308"/>
    </source>
</evidence>
<dbReference type="AlphaFoldDB" id="A0A9W8DSJ7"/>
<dbReference type="InterPro" id="IPR011442">
    <property type="entry name" value="TAF6_C"/>
</dbReference>
<accession>A0A9W8DSJ7</accession>
<dbReference type="CDD" id="cd08050">
    <property type="entry name" value="TAF6C"/>
    <property type="match status" value="1"/>
</dbReference>
<dbReference type="EMBL" id="JANBPT010000600">
    <property type="protein sequence ID" value="KAJ1916044.1"/>
    <property type="molecule type" value="Genomic_DNA"/>
</dbReference>
<comment type="caution">
    <text evidence="10">The sequence shown here is derived from an EMBL/GenBank/DDBJ whole genome shotgun (WGS) entry which is preliminary data.</text>
</comment>
<dbReference type="InterPro" id="IPR004823">
    <property type="entry name" value="TAF_TATA-bd_Histone-like_dom"/>
</dbReference>
<dbReference type="SUPFAM" id="SSF48371">
    <property type="entry name" value="ARM repeat"/>
    <property type="match status" value="1"/>
</dbReference>
<comment type="similarity">
    <text evidence="2">Belongs to the TAF6 family.</text>
</comment>
<dbReference type="CDD" id="cd22931">
    <property type="entry name" value="HFD_TAF6"/>
    <property type="match status" value="1"/>
</dbReference>
<evidence type="ECO:0000256" key="2">
    <source>
        <dbReference type="ARBA" id="ARBA00007688"/>
    </source>
</evidence>
<dbReference type="Gene3D" id="1.25.40.770">
    <property type="entry name" value="TAF6, C-terminal HEAT repeat domain"/>
    <property type="match status" value="1"/>
</dbReference>
<feature type="compositionally biased region" description="Polar residues" evidence="8">
    <location>
        <begin position="162"/>
        <end position="174"/>
    </location>
</feature>
<dbReference type="GO" id="GO:0000124">
    <property type="term" value="C:SAGA complex"/>
    <property type="evidence" value="ECO:0007669"/>
    <property type="project" value="InterPro"/>
</dbReference>
<evidence type="ECO:0000259" key="9">
    <source>
        <dbReference type="SMART" id="SM00803"/>
    </source>
</evidence>
<feature type="region of interest" description="Disordered" evidence="8">
    <location>
        <begin position="306"/>
        <end position="337"/>
    </location>
</feature>
<organism evidence="10 11">
    <name type="scientific">Tieghemiomyces parasiticus</name>
    <dbReference type="NCBI Taxonomy" id="78921"/>
    <lineage>
        <taxon>Eukaryota</taxon>
        <taxon>Fungi</taxon>
        <taxon>Fungi incertae sedis</taxon>
        <taxon>Zoopagomycota</taxon>
        <taxon>Kickxellomycotina</taxon>
        <taxon>Dimargaritomycetes</taxon>
        <taxon>Dimargaritales</taxon>
        <taxon>Dimargaritaceae</taxon>
        <taxon>Tieghemiomyces</taxon>
    </lineage>
</organism>
<evidence type="ECO:0000256" key="4">
    <source>
        <dbReference type="ARBA" id="ARBA00023163"/>
    </source>
</evidence>
<dbReference type="GO" id="GO:0006325">
    <property type="term" value="P:chromatin organization"/>
    <property type="evidence" value="ECO:0007669"/>
    <property type="project" value="UniProtKB-ARBA"/>
</dbReference>
<proteinExistence type="inferred from homology"/>
<dbReference type="GO" id="GO:0051123">
    <property type="term" value="P:RNA polymerase II preinitiation complex assembly"/>
    <property type="evidence" value="ECO:0007669"/>
    <property type="project" value="TreeGrafter"/>
</dbReference>
<dbReference type="Proteomes" id="UP001150569">
    <property type="component" value="Unassembled WGS sequence"/>
</dbReference>
<feature type="domain" description="TATA box binding protein associated factor (TAF) histone-like fold" evidence="9">
    <location>
        <begin position="2"/>
        <end position="66"/>
    </location>
</feature>
<keyword evidence="5" id="KW-0539">Nucleus</keyword>
<dbReference type="InterPro" id="IPR009072">
    <property type="entry name" value="Histone-fold"/>
</dbReference>
<dbReference type="GO" id="GO:0046982">
    <property type="term" value="F:protein heterodimerization activity"/>
    <property type="evidence" value="ECO:0007669"/>
    <property type="project" value="InterPro"/>
</dbReference>
<feature type="region of interest" description="Disordered" evidence="8">
    <location>
        <begin position="500"/>
        <end position="521"/>
    </location>
</feature>
<evidence type="ECO:0000313" key="10">
    <source>
        <dbReference type="EMBL" id="KAJ1916044.1"/>
    </source>
</evidence>
<comment type="subcellular location">
    <subcellularLocation>
        <location evidence="1">Nucleus</location>
    </subcellularLocation>
</comment>
<reference evidence="10" key="1">
    <citation type="submission" date="2022-07" db="EMBL/GenBank/DDBJ databases">
        <title>Phylogenomic reconstructions and comparative analyses of Kickxellomycotina fungi.</title>
        <authorList>
            <person name="Reynolds N.K."/>
            <person name="Stajich J.E."/>
            <person name="Barry K."/>
            <person name="Grigoriev I.V."/>
            <person name="Crous P."/>
            <person name="Smith M.E."/>
        </authorList>
    </citation>
    <scope>NUCLEOTIDE SEQUENCE</scope>
    <source>
        <strain evidence="10">RSA 861</strain>
    </source>
</reference>
<evidence type="ECO:0000256" key="3">
    <source>
        <dbReference type="ARBA" id="ARBA00023015"/>
    </source>
</evidence>
<dbReference type="Pfam" id="PF07571">
    <property type="entry name" value="TAF6_C"/>
    <property type="match status" value="1"/>
</dbReference>
<protein>
    <recommendedName>
        <fullName evidence="6">TBP-associated factor 6</fullName>
    </recommendedName>
    <alternativeName>
        <fullName evidence="7">Transcription initiation factor TFIID subunit 6</fullName>
    </alternativeName>
</protein>
<dbReference type="GO" id="GO:0003713">
    <property type="term" value="F:transcription coactivator activity"/>
    <property type="evidence" value="ECO:0007669"/>
    <property type="project" value="TreeGrafter"/>
</dbReference>
<keyword evidence="3" id="KW-0805">Transcription regulation</keyword>
<evidence type="ECO:0000313" key="11">
    <source>
        <dbReference type="Proteomes" id="UP001150569"/>
    </source>
</evidence>
<keyword evidence="11" id="KW-1185">Reference proteome</keyword>
<dbReference type="GO" id="GO:0005669">
    <property type="term" value="C:transcription factor TFIID complex"/>
    <property type="evidence" value="ECO:0007669"/>
    <property type="project" value="InterPro"/>
</dbReference>
<dbReference type="FunFam" id="1.10.20.10:FF:000033">
    <property type="entry name" value="Transcription initiation factor TFIID complex subunit"/>
    <property type="match status" value="1"/>
</dbReference>
<evidence type="ECO:0000256" key="5">
    <source>
        <dbReference type="ARBA" id="ARBA00023242"/>
    </source>
</evidence>
<sequence>MPVFPKDTIKNISESLGIVNLKDEVAVALSQDVEYRIYEIIQEAAKFMRHSRRTKLHTEDIDYALRVRNVEPLYGHGALGDTVFRKVDTLAEEIYIVDDEELDFDKILNIPLPPAPRDVTYTAHWLAVEGVQPAIRQNPAPIPVETEEPALLNGKRARTESVPPSATGPSNTVTAGGDNSASAAASSGPGGVKPLVKHVLSKELQLYYERVTEALLAEDDMLRSTALESLTVDPGIHQLVPYFTQFVAHQVTKHLRHLPVLHTMLLAVRALLDNSRVFMEPYLHQVMPALLTCLVGKRLGSAADPLETPTAVKAEDDTAMDEDGPTHSTTTASGPGASFDHWDLRQLAATLVARICNNYGQAYHTLQHRVTRTLLRAFLDPTKPFPTHYGAIAGLTQLGEPVVRLLILPNIKAYTALLTKAERTAAAAAKSTVSPAGITTTTGSHHGDVSTTRPADTAAETERCWTALVDALQLLVPTVAGKDDPVGIEQDVLAAAAVSNATNSRTDSPDGVTTESGEKLGTISDATARQLAQAFGEPFAKRLIARHAAWPAIPVALAAIQAGPHVK</sequence>
<dbReference type="GO" id="GO:0016251">
    <property type="term" value="F:RNA polymerase II general transcription initiation factor activity"/>
    <property type="evidence" value="ECO:0007669"/>
    <property type="project" value="InterPro"/>
</dbReference>